<name>A0AAC9J0S1_VIRHA</name>
<evidence type="ECO:0000313" key="1">
    <source>
        <dbReference type="EMBL" id="APC47489.1"/>
    </source>
</evidence>
<keyword evidence="4" id="KW-1185">Reference proteome</keyword>
<reference evidence="1 3" key="1">
    <citation type="submission" date="2016-11" db="EMBL/GenBank/DDBJ databases">
        <title>Complete genome sequencing of Virgibacillus halodenitrificans PDB-F2.</title>
        <authorList>
            <person name="Sun Z."/>
            <person name="Zhou Y."/>
            <person name="Li H."/>
        </authorList>
    </citation>
    <scope>NUCLEOTIDE SEQUENCE [LARGE SCALE GENOMIC DNA]</scope>
    <source>
        <strain evidence="1 3">PDB-F2</strain>
    </source>
</reference>
<evidence type="ECO:0000313" key="4">
    <source>
        <dbReference type="Proteomes" id="UP000621631"/>
    </source>
</evidence>
<gene>
    <name evidence="1" type="ORF">BME96_04580</name>
    <name evidence="2" type="ORF">IC602_04065</name>
</gene>
<organism evidence="1 3">
    <name type="scientific">Virgibacillus halodenitrificans</name>
    <name type="common">Bacillus halodenitrificans</name>
    <dbReference type="NCBI Taxonomy" id="1482"/>
    <lineage>
        <taxon>Bacteria</taxon>
        <taxon>Bacillati</taxon>
        <taxon>Bacillota</taxon>
        <taxon>Bacilli</taxon>
        <taxon>Bacillales</taxon>
        <taxon>Bacillaceae</taxon>
        <taxon>Virgibacillus</taxon>
    </lineage>
</organism>
<accession>A0AAC9J0S1</accession>
<dbReference type="Proteomes" id="UP000182945">
    <property type="component" value="Chromosome"/>
</dbReference>
<dbReference type="KEGG" id="vhl:BME96_04580"/>
<dbReference type="RefSeq" id="WP_040954638.1">
    <property type="nucleotide sequence ID" value="NZ_CP017962.1"/>
</dbReference>
<dbReference type="Pfam" id="PF12758">
    <property type="entry name" value="DUF3813"/>
    <property type="match status" value="1"/>
</dbReference>
<dbReference type="InterPro" id="IPR024217">
    <property type="entry name" value="DUF3813"/>
</dbReference>
<dbReference type="Proteomes" id="UP000621631">
    <property type="component" value="Unassembled WGS sequence"/>
</dbReference>
<dbReference type="EMBL" id="CP017962">
    <property type="protein sequence ID" value="APC47489.1"/>
    <property type="molecule type" value="Genomic_DNA"/>
</dbReference>
<proteinExistence type="predicted"/>
<reference evidence="2 4" key="2">
    <citation type="submission" date="2020-09" db="EMBL/GenBank/DDBJ databases">
        <title>Draft Genome Sequences of Oil-Oxidizing Bacteria Halomonas titanicae, Marinobacter lutaoensis, and Virgibacillus halodenitrificans Isolated from Highly Saline Environments.</title>
        <authorList>
            <person name="Grouzdev D.S."/>
            <person name="Sokolova D.S."/>
            <person name="Semenova E.M."/>
            <person name="Borzenkov I.A."/>
            <person name="Bidzhieva S.K."/>
            <person name="Poltaraus A.B."/>
            <person name="Nazina T.N."/>
        </authorList>
    </citation>
    <scope>NUCLEOTIDE SEQUENCE [LARGE SCALE GENOMIC DNA]</scope>
    <source>
        <strain evidence="2 4">VKM B-3472D</strain>
    </source>
</reference>
<evidence type="ECO:0000313" key="2">
    <source>
        <dbReference type="EMBL" id="MBD1221772.1"/>
    </source>
</evidence>
<dbReference type="GeneID" id="71513660"/>
<sequence>MENNLFQQAKNAVNNFMTNQNNAANATDKQAAQNAIQAAYNEATPEEKQQLQQLENQLRQNDQLQ</sequence>
<dbReference type="AlphaFoldDB" id="A0AAC9J0S1"/>
<protein>
    <submittedName>
        <fullName evidence="2">DUF3813 family protein</fullName>
    </submittedName>
</protein>
<dbReference type="EMBL" id="JACWEZ010000002">
    <property type="protein sequence ID" value="MBD1221772.1"/>
    <property type="molecule type" value="Genomic_DNA"/>
</dbReference>
<evidence type="ECO:0000313" key="3">
    <source>
        <dbReference type="Proteomes" id="UP000182945"/>
    </source>
</evidence>